<accession>A0A7Y6DJB9</accession>
<proteinExistence type="predicted"/>
<name>A0A7Y6DJB9_9PSED</name>
<feature type="domain" description="DUF4765" evidence="1">
    <location>
        <begin position="38"/>
        <end position="141"/>
    </location>
</feature>
<evidence type="ECO:0000313" key="2">
    <source>
        <dbReference type="EMBL" id="NUT90010.1"/>
    </source>
</evidence>
<evidence type="ECO:0000259" key="1">
    <source>
        <dbReference type="Pfam" id="PF15962"/>
    </source>
</evidence>
<dbReference type="AlphaFoldDB" id="A0A7Y6DJB9"/>
<dbReference type="RefSeq" id="WP_175364099.1">
    <property type="nucleotide sequence ID" value="NZ_JABFMR010000045.1"/>
</dbReference>
<dbReference type="EMBL" id="JABFMR010000045">
    <property type="protein sequence ID" value="NUT90010.1"/>
    <property type="molecule type" value="Genomic_DNA"/>
</dbReference>
<organism evidence="2 3">
    <name type="scientific">Pseudomonas corrugata</name>
    <dbReference type="NCBI Taxonomy" id="47879"/>
    <lineage>
        <taxon>Bacteria</taxon>
        <taxon>Pseudomonadati</taxon>
        <taxon>Pseudomonadota</taxon>
        <taxon>Gammaproteobacteria</taxon>
        <taxon>Pseudomonadales</taxon>
        <taxon>Pseudomonadaceae</taxon>
        <taxon>Pseudomonas</taxon>
    </lineage>
</organism>
<dbReference type="InterPro" id="IPR031886">
    <property type="entry name" value="DUF4765"/>
</dbReference>
<gene>
    <name evidence="2" type="ORF">HNO91_26605</name>
</gene>
<evidence type="ECO:0000313" key="3">
    <source>
        <dbReference type="Proteomes" id="UP000536720"/>
    </source>
</evidence>
<dbReference type="Pfam" id="PF15962">
    <property type="entry name" value="DUF4765"/>
    <property type="match status" value="1"/>
</dbReference>
<protein>
    <submittedName>
        <fullName evidence="2">DUF4765 family protein</fullName>
    </submittedName>
</protein>
<dbReference type="Proteomes" id="UP000536720">
    <property type="component" value="Unassembled WGS sequence"/>
</dbReference>
<sequence>MASSSTLAPNDESGIVSALNGVVTKTDVIASAIRTGKHINVKLVRGGSATGCEAAVTTKSAGGEPANAACGAPTLQQMISQVGGSQPGIPQVKLPEFTSVAANSAKWARRGGWLLVEINTSYLIAGDAGESGWVCLKNAPLVSAIYIPHPTAASAPGGKALPNAD</sequence>
<reference evidence="2 3" key="1">
    <citation type="journal article" date="2020" name="Front. Plant Sci.">
        <title>Isolation of Rhizosphere Bacteria That Improve Quality and Water Stress Tolerance in Greenhouse Ornamentals.</title>
        <authorList>
            <person name="Nordstedt N.P."/>
            <person name="Jones M.L."/>
        </authorList>
    </citation>
    <scope>NUCLEOTIDE SEQUENCE [LARGE SCALE GENOMIC DNA]</scope>
    <source>
        <strain evidence="2 3">C7D2</strain>
    </source>
</reference>
<comment type="caution">
    <text evidence="2">The sequence shown here is derived from an EMBL/GenBank/DDBJ whole genome shotgun (WGS) entry which is preliminary data.</text>
</comment>